<feature type="domain" description="Aminomethyltransferase C-terminal" evidence="4">
    <location>
        <begin position="267"/>
        <end position="352"/>
    </location>
</feature>
<comment type="similarity">
    <text evidence="1">Belongs to the GcvT family.</text>
</comment>
<accession>A0A7D9JAB6</accession>
<feature type="binding site" evidence="2">
    <location>
        <position position="180"/>
    </location>
    <ligand>
        <name>substrate</name>
    </ligand>
</feature>
<name>A0A7D9JAB6_PARCT</name>
<comment type="caution">
    <text evidence="5">The sequence shown here is derived from an EMBL/GenBank/DDBJ whole genome shotgun (WGS) entry which is preliminary data.</text>
</comment>
<organism evidence="5 6">
    <name type="scientific">Paramuricea clavata</name>
    <name type="common">Red gorgonian</name>
    <name type="synonym">Violescent sea-whip</name>
    <dbReference type="NCBI Taxonomy" id="317549"/>
    <lineage>
        <taxon>Eukaryota</taxon>
        <taxon>Metazoa</taxon>
        <taxon>Cnidaria</taxon>
        <taxon>Anthozoa</taxon>
        <taxon>Octocorallia</taxon>
        <taxon>Malacalcyonacea</taxon>
        <taxon>Plexauridae</taxon>
        <taxon>Paramuricea</taxon>
    </lineage>
</organism>
<evidence type="ECO:0000259" key="3">
    <source>
        <dbReference type="Pfam" id="PF01571"/>
    </source>
</evidence>
<dbReference type="InterPro" id="IPR006222">
    <property type="entry name" value="GCVT_N"/>
</dbReference>
<dbReference type="GO" id="GO:0005739">
    <property type="term" value="C:mitochondrion"/>
    <property type="evidence" value="ECO:0007669"/>
    <property type="project" value="TreeGrafter"/>
</dbReference>
<evidence type="ECO:0000256" key="1">
    <source>
        <dbReference type="ARBA" id="ARBA00008609"/>
    </source>
</evidence>
<feature type="domain" description="GCVT N-terminal" evidence="3">
    <location>
        <begin position="2"/>
        <end position="246"/>
    </location>
</feature>
<sequence>IGKECETCRTKVAAFNMSYFGKFYISGPDAQKAVDWIFSNNMQKPPGSTTYTCMLNKDGGVQADVTVSVLEDEGSHDALSPSSDDRSFYVAVGGGIAEYGWCHIKKTIEDNRFNCQLIDKSEDMGMLSIQGPKSRDLLQSLLNVDLSHESFAFSTHKRAQLAGHDLRILRLTFVGELGYELHIPAESCIPVYNAVMAEGEKYDIINSGYRAIDSLSIEKGFKHWHQDIRHDDTPLEGGLAFTCKLKTDTPFLGREAIERQKAKGLKKKLICLTLDEHKALHGLEGIYRDGQAIGYLRRADFGFSVNKTICYGYVRRPDNEVIKNEWLKTGTYSIDAMGEMFPATLHLKPVFDPQNTRVKGIYK</sequence>
<dbReference type="FunFam" id="3.30.70.1400:FF:000004">
    <property type="entry name" value="Sarcosine dehydrogenase, mitochondrial"/>
    <property type="match status" value="1"/>
</dbReference>
<reference evidence="5" key="1">
    <citation type="submission" date="2020-04" db="EMBL/GenBank/DDBJ databases">
        <authorList>
            <person name="Alioto T."/>
            <person name="Alioto T."/>
            <person name="Gomez Garrido J."/>
        </authorList>
    </citation>
    <scope>NUCLEOTIDE SEQUENCE</scope>
    <source>
        <strain evidence="5">A484AB</strain>
    </source>
</reference>
<dbReference type="InterPro" id="IPR029043">
    <property type="entry name" value="GcvT/YgfZ_C"/>
</dbReference>
<dbReference type="Proteomes" id="UP001152795">
    <property type="component" value="Unassembled WGS sequence"/>
</dbReference>
<gene>
    <name evidence="5" type="ORF">PACLA_8A076680</name>
</gene>
<dbReference type="Gene3D" id="3.30.70.1400">
    <property type="entry name" value="Aminomethyltransferase beta-barrel domains"/>
    <property type="match status" value="1"/>
</dbReference>
<dbReference type="PANTHER" id="PTHR43757">
    <property type="entry name" value="AMINOMETHYLTRANSFERASE"/>
    <property type="match status" value="1"/>
</dbReference>
<evidence type="ECO:0000256" key="2">
    <source>
        <dbReference type="PIRSR" id="PIRSR006487-1"/>
    </source>
</evidence>
<dbReference type="Gene3D" id="2.40.30.110">
    <property type="entry name" value="Aminomethyltransferase beta-barrel domains"/>
    <property type="match status" value="1"/>
</dbReference>
<keyword evidence="6" id="KW-1185">Reference proteome</keyword>
<dbReference type="Gene3D" id="3.30.1360.120">
    <property type="entry name" value="Probable tRNA modification gtpase trme, domain 1"/>
    <property type="match status" value="1"/>
</dbReference>
<dbReference type="InterPro" id="IPR027266">
    <property type="entry name" value="TrmE/GcvT-like"/>
</dbReference>
<dbReference type="Pfam" id="PF08669">
    <property type="entry name" value="GCV_T_C"/>
    <property type="match status" value="1"/>
</dbReference>
<evidence type="ECO:0000313" key="5">
    <source>
        <dbReference type="EMBL" id="CAB4025272.1"/>
    </source>
</evidence>
<dbReference type="InterPro" id="IPR028896">
    <property type="entry name" value="GcvT/YgfZ/DmdA"/>
</dbReference>
<dbReference type="PANTHER" id="PTHR43757:SF11">
    <property type="entry name" value="SARCOSINE DEHYDROGENASE"/>
    <property type="match status" value="1"/>
</dbReference>
<proteinExistence type="inferred from homology"/>
<dbReference type="PIRSF" id="PIRSF006487">
    <property type="entry name" value="GcvT"/>
    <property type="match status" value="1"/>
</dbReference>
<dbReference type="InterPro" id="IPR013977">
    <property type="entry name" value="GcvT_C"/>
</dbReference>
<dbReference type="SUPFAM" id="SSF101790">
    <property type="entry name" value="Aminomethyltransferase beta-barrel domain"/>
    <property type="match status" value="1"/>
</dbReference>
<feature type="non-terminal residue" evidence="5">
    <location>
        <position position="363"/>
    </location>
</feature>
<protein>
    <submittedName>
        <fullName evidence="5">Sarcosine dehydrogenase, mitochondrial</fullName>
    </submittedName>
</protein>
<dbReference type="EMBL" id="CACRXK020013511">
    <property type="protein sequence ID" value="CAB4025272.1"/>
    <property type="molecule type" value="Genomic_DNA"/>
</dbReference>
<dbReference type="Pfam" id="PF01571">
    <property type="entry name" value="GCV_T"/>
    <property type="match status" value="1"/>
</dbReference>
<dbReference type="FunFam" id="2.40.30.110:FF:000008">
    <property type="entry name" value="Sarcosine dehydrogenase"/>
    <property type="match status" value="1"/>
</dbReference>
<dbReference type="SUPFAM" id="SSF103025">
    <property type="entry name" value="Folate-binding domain"/>
    <property type="match status" value="1"/>
</dbReference>
<dbReference type="AlphaFoldDB" id="A0A7D9JAB6"/>
<evidence type="ECO:0000313" key="6">
    <source>
        <dbReference type="Proteomes" id="UP001152795"/>
    </source>
</evidence>
<evidence type="ECO:0000259" key="4">
    <source>
        <dbReference type="Pfam" id="PF08669"/>
    </source>
</evidence>
<dbReference type="OrthoDB" id="498204at2759"/>